<protein>
    <submittedName>
        <fullName evidence="4">TRAF-type domain-containing protein</fullName>
    </submittedName>
</protein>
<accession>A0A183BX37</accession>
<dbReference type="Proteomes" id="UP000050741">
    <property type="component" value="Unassembled WGS sequence"/>
</dbReference>
<proteinExistence type="predicted"/>
<evidence type="ECO:0000313" key="3">
    <source>
        <dbReference type="Proteomes" id="UP000050741"/>
    </source>
</evidence>
<dbReference type="AlphaFoldDB" id="A0A183BX37"/>
<evidence type="ECO:0000313" key="4">
    <source>
        <dbReference type="WBParaSite" id="GPLIN_000517600"/>
    </source>
</evidence>
<sequence length="369" mass="41052">MGYCRVDCVAVVRSRPFDSDFGRHCELIWKFGAGTDNNNWTWTNLSTATTQKNRWGPSAAFNSSNIWLAAPKTFVWAREKLDGCERDRCCKVMLDADVYFRTAHEYFKAFTKCWEEKKDSDAKLAQQKVLWSELVEKVCMLQAAFSQVAQEKEALRAENVLLLPDNVELRSRLHEQQALGVRLQEKVHELEDDVQGLQVKVGELQVRCDGLGEELEVKDVENNKLRTSLEQGALDAPKIEEKPKAVPDVIKKGPPLALAAKRQSVDSDDEITFVTCVKRVKESEPTTTTAPCAAAVVANDQQKPAVPPAMAKDQQKPSVPPVVANDQQKPAVPPAMAKDQQKPSVPPVVANDQQKPSVPPVVAKDQQPM</sequence>
<reference evidence="3" key="1">
    <citation type="submission" date="2014-05" db="EMBL/GenBank/DDBJ databases">
        <title>The genome and life-stage specific transcriptomes of Globodera pallida elucidate key aspects of plant parasitism by a cyst nematode.</title>
        <authorList>
            <person name="Cotton J.A."/>
            <person name="Lilley C.J."/>
            <person name="Jones L.M."/>
            <person name="Kikuchi T."/>
            <person name="Reid A.J."/>
            <person name="Thorpe P."/>
            <person name="Tsai I.J."/>
            <person name="Beasley H."/>
            <person name="Blok V."/>
            <person name="Cock P.J.A."/>
            <person name="Van den Akker S.E."/>
            <person name="Holroyd N."/>
            <person name="Hunt M."/>
            <person name="Mantelin S."/>
            <person name="Naghra H."/>
            <person name="Pain A."/>
            <person name="Palomares-Rius J.E."/>
            <person name="Zarowiecki M."/>
            <person name="Berriman M."/>
            <person name="Jones J.T."/>
            <person name="Urwin P.E."/>
        </authorList>
    </citation>
    <scope>NUCLEOTIDE SEQUENCE [LARGE SCALE GENOMIC DNA]</scope>
    <source>
        <strain evidence="3">Lindley</strain>
    </source>
</reference>
<dbReference type="WBParaSite" id="GPLIN_000517600">
    <property type="protein sequence ID" value="GPLIN_000517600"/>
    <property type="gene ID" value="GPLIN_000517600"/>
</dbReference>
<feature type="region of interest" description="Disordered" evidence="2">
    <location>
        <begin position="303"/>
        <end position="369"/>
    </location>
</feature>
<feature type="coiled-coil region" evidence="1">
    <location>
        <begin position="173"/>
        <end position="207"/>
    </location>
</feature>
<keyword evidence="3" id="KW-1185">Reference proteome</keyword>
<organism evidence="3 4">
    <name type="scientific">Globodera pallida</name>
    <name type="common">Potato cyst nematode worm</name>
    <name type="synonym">Heterodera pallida</name>
    <dbReference type="NCBI Taxonomy" id="36090"/>
    <lineage>
        <taxon>Eukaryota</taxon>
        <taxon>Metazoa</taxon>
        <taxon>Ecdysozoa</taxon>
        <taxon>Nematoda</taxon>
        <taxon>Chromadorea</taxon>
        <taxon>Rhabditida</taxon>
        <taxon>Tylenchina</taxon>
        <taxon>Tylenchomorpha</taxon>
        <taxon>Tylenchoidea</taxon>
        <taxon>Heteroderidae</taxon>
        <taxon>Heteroderinae</taxon>
        <taxon>Globodera</taxon>
    </lineage>
</organism>
<evidence type="ECO:0000256" key="1">
    <source>
        <dbReference type="SAM" id="Coils"/>
    </source>
</evidence>
<evidence type="ECO:0000256" key="2">
    <source>
        <dbReference type="SAM" id="MobiDB-lite"/>
    </source>
</evidence>
<keyword evidence="1" id="KW-0175">Coiled coil</keyword>
<name>A0A183BX37_GLOPA</name>
<reference evidence="4" key="2">
    <citation type="submission" date="2016-06" db="UniProtKB">
        <authorList>
            <consortium name="WormBaseParasite"/>
        </authorList>
    </citation>
    <scope>IDENTIFICATION</scope>
</reference>